<proteinExistence type="predicted"/>
<dbReference type="AlphaFoldDB" id="A0A1H4HCB1"/>
<dbReference type="EMBL" id="FNRP01000059">
    <property type="protein sequence ID" value="SEB19444.1"/>
    <property type="molecule type" value="Genomic_DNA"/>
</dbReference>
<sequence>MHTKQNERHIAFVLLIKILANFSFGTKQKRFPMSVLTDKLLKLYKNSFFFNITLYWEYLFLHNKFYTKTKIILLILRNKIHY</sequence>
<dbReference type="Proteomes" id="UP000183040">
    <property type="component" value="Unassembled WGS sequence"/>
</dbReference>
<name>A0A1H4HCB1_9BACE</name>
<evidence type="ECO:0000313" key="1">
    <source>
        <dbReference type="EMBL" id="SEB19444.1"/>
    </source>
</evidence>
<evidence type="ECO:0000313" key="2">
    <source>
        <dbReference type="Proteomes" id="UP000183040"/>
    </source>
</evidence>
<protein>
    <submittedName>
        <fullName evidence="1">Uncharacterized protein</fullName>
    </submittedName>
</protein>
<organism evidence="1 2">
    <name type="scientific">Bacteroides xylanisolvens</name>
    <dbReference type="NCBI Taxonomy" id="371601"/>
    <lineage>
        <taxon>Bacteria</taxon>
        <taxon>Pseudomonadati</taxon>
        <taxon>Bacteroidota</taxon>
        <taxon>Bacteroidia</taxon>
        <taxon>Bacteroidales</taxon>
        <taxon>Bacteroidaceae</taxon>
        <taxon>Bacteroides</taxon>
    </lineage>
</organism>
<reference evidence="1 2" key="1">
    <citation type="submission" date="2016-10" db="EMBL/GenBank/DDBJ databases">
        <authorList>
            <person name="de Groot N.N."/>
        </authorList>
    </citation>
    <scope>NUCLEOTIDE SEQUENCE [LARGE SCALE GENOMIC DNA]</scope>
    <source>
        <strain evidence="1 2">NLAE-zl-G339</strain>
    </source>
</reference>
<accession>A0A1H4HCB1</accession>
<gene>
    <name evidence="1" type="ORF">SAMN04487924_1596</name>
</gene>